<accession>A0A7J7MB49</accession>
<organism evidence="2 3">
    <name type="scientific">Kingdonia uniflora</name>
    <dbReference type="NCBI Taxonomy" id="39325"/>
    <lineage>
        <taxon>Eukaryota</taxon>
        <taxon>Viridiplantae</taxon>
        <taxon>Streptophyta</taxon>
        <taxon>Embryophyta</taxon>
        <taxon>Tracheophyta</taxon>
        <taxon>Spermatophyta</taxon>
        <taxon>Magnoliopsida</taxon>
        <taxon>Ranunculales</taxon>
        <taxon>Circaeasteraceae</taxon>
        <taxon>Kingdonia</taxon>
    </lineage>
</organism>
<evidence type="ECO:0000256" key="1">
    <source>
        <dbReference type="SAM" id="Phobius"/>
    </source>
</evidence>
<reference evidence="2 3" key="1">
    <citation type="journal article" date="2020" name="IScience">
        <title>Genome Sequencing of the Endangered Kingdonia uniflora (Circaeasteraceae, Ranunculales) Reveals Potential Mechanisms of Evolutionary Specialization.</title>
        <authorList>
            <person name="Sun Y."/>
            <person name="Deng T."/>
            <person name="Zhang A."/>
            <person name="Moore M.J."/>
            <person name="Landis J.B."/>
            <person name="Lin N."/>
            <person name="Zhang H."/>
            <person name="Zhang X."/>
            <person name="Huang J."/>
            <person name="Zhang X."/>
            <person name="Sun H."/>
            <person name="Wang H."/>
        </authorList>
    </citation>
    <scope>NUCLEOTIDE SEQUENCE [LARGE SCALE GENOMIC DNA]</scope>
    <source>
        <strain evidence="2">TB1705</strain>
        <tissue evidence="2">Leaf</tissue>
    </source>
</reference>
<dbReference type="Proteomes" id="UP000541444">
    <property type="component" value="Unassembled WGS sequence"/>
</dbReference>
<keyword evidence="1" id="KW-1133">Transmembrane helix</keyword>
<keyword evidence="3" id="KW-1185">Reference proteome</keyword>
<feature type="transmembrane region" description="Helical" evidence="1">
    <location>
        <begin position="16"/>
        <end position="34"/>
    </location>
</feature>
<dbReference type="InterPro" id="IPR030676">
    <property type="entry name" value="CitT-rel"/>
</dbReference>
<dbReference type="PANTHER" id="PTHR42826">
    <property type="entry name" value="DICARBOXYLATE TRANSPORTER 2.1, CHLOROPLASTIC"/>
    <property type="match status" value="1"/>
</dbReference>
<dbReference type="OrthoDB" id="1695362at2759"/>
<sequence>MKRVTLTKRPRERRHLSRTGIILFPFFAAGYVELPDIFRVGFVMAIVNAVIWGGVGTIWWKFLGLY</sequence>
<evidence type="ECO:0000313" key="3">
    <source>
        <dbReference type="Proteomes" id="UP000541444"/>
    </source>
</evidence>
<dbReference type="AlphaFoldDB" id="A0A7J7MB49"/>
<keyword evidence="1" id="KW-0472">Membrane</keyword>
<protein>
    <submittedName>
        <fullName evidence="2">Uncharacterized protein</fullName>
    </submittedName>
</protein>
<comment type="caution">
    <text evidence="2">The sequence shown here is derived from an EMBL/GenBank/DDBJ whole genome shotgun (WGS) entry which is preliminary data.</text>
</comment>
<feature type="transmembrane region" description="Helical" evidence="1">
    <location>
        <begin position="40"/>
        <end position="60"/>
    </location>
</feature>
<name>A0A7J7MB49_9MAGN</name>
<dbReference type="EMBL" id="JACGCM010001655">
    <property type="protein sequence ID" value="KAF6152125.1"/>
    <property type="molecule type" value="Genomic_DNA"/>
</dbReference>
<proteinExistence type="predicted"/>
<gene>
    <name evidence="2" type="ORF">GIB67_031447</name>
</gene>
<evidence type="ECO:0000313" key="2">
    <source>
        <dbReference type="EMBL" id="KAF6152125.1"/>
    </source>
</evidence>
<keyword evidence="1" id="KW-0812">Transmembrane</keyword>